<gene>
    <name evidence="2" type="ORF">SAMN06269250_2648</name>
</gene>
<accession>A0A286FZN5</accession>
<dbReference type="OrthoDB" id="5363158at2"/>
<dbReference type="EMBL" id="OCNH01000002">
    <property type="protein sequence ID" value="SOD88399.1"/>
    <property type="molecule type" value="Genomic_DNA"/>
</dbReference>
<dbReference type="InterPro" id="IPR021124">
    <property type="entry name" value="CRISPR-assoc_prot_Cas5"/>
</dbReference>
<organism evidence="2 3">
    <name type="scientific">Spirosoma fluviale</name>
    <dbReference type="NCBI Taxonomy" id="1597977"/>
    <lineage>
        <taxon>Bacteria</taxon>
        <taxon>Pseudomonadati</taxon>
        <taxon>Bacteroidota</taxon>
        <taxon>Cytophagia</taxon>
        <taxon>Cytophagales</taxon>
        <taxon>Cytophagaceae</taxon>
        <taxon>Spirosoma</taxon>
    </lineage>
</organism>
<reference evidence="3" key="1">
    <citation type="submission" date="2017-09" db="EMBL/GenBank/DDBJ databases">
        <authorList>
            <person name="Varghese N."/>
            <person name="Submissions S."/>
        </authorList>
    </citation>
    <scope>NUCLEOTIDE SEQUENCE [LARGE SCALE GENOMIC DNA]</scope>
    <source>
        <strain evidence="3">DSM 29961</strain>
    </source>
</reference>
<proteinExistence type="predicted"/>
<dbReference type="RefSeq" id="WP_097126284.1">
    <property type="nucleotide sequence ID" value="NZ_OCNH01000002.1"/>
</dbReference>
<sequence>MLCCTIELKSVTASFRNPEFQNFHKSFPLPPPTALIGLVGAALGLPPRQTQDFLDTNGFKAGVSGKGHGMTQDLWKYDRLSGTGSSIILRELYVHNHYWLTFGSENHEAVEQLKQAFDSPFYALTLGQSDSLAKVVCTRLTDEIVDGQTLENTLVEGDIVPLILEQVLYGGTFSLSLSTADPIAYQLPTRFTYKSDYGMRTVSERKLFSFVGPRVTFQNRAFSGVQVGDVFVPLFTL</sequence>
<evidence type="ECO:0000256" key="1">
    <source>
        <dbReference type="ARBA" id="ARBA00023118"/>
    </source>
</evidence>
<dbReference type="Pfam" id="PF09704">
    <property type="entry name" value="Cas_Cas5d"/>
    <property type="match status" value="1"/>
</dbReference>
<dbReference type="GO" id="GO:0051607">
    <property type="term" value="P:defense response to virus"/>
    <property type="evidence" value="ECO:0007669"/>
    <property type="project" value="UniProtKB-KW"/>
</dbReference>
<evidence type="ECO:0000313" key="2">
    <source>
        <dbReference type="EMBL" id="SOD88399.1"/>
    </source>
</evidence>
<keyword evidence="3" id="KW-1185">Reference proteome</keyword>
<dbReference type="Gene3D" id="3.30.70.2660">
    <property type="match status" value="1"/>
</dbReference>
<dbReference type="GO" id="GO:0043571">
    <property type="term" value="P:maintenance of CRISPR repeat elements"/>
    <property type="evidence" value="ECO:0007669"/>
    <property type="project" value="InterPro"/>
</dbReference>
<dbReference type="NCBIfam" id="TIGR02593">
    <property type="entry name" value="CRISPR_cas5"/>
    <property type="match status" value="1"/>
</dbReference>
<evidence type="ECO:0000313" key="3">
    <source>
        <dbReference type="Proteomes" id="UP000219452"/>
    </source>
</evidence>
<dbReference type="Proteomes" id="UP000219452">
    <property type="component" value="Unassembled WGS sequence"/>
</dbReference>
<dbReference type="AlphaFoldDB" id="A0A286FZN5"/>
<dbReference type="CDD" id="cd09693">
    <property type="entry name" value="Cas5_I"/>
    <property type="match status" value="1"/>
</dbReference>
<keyword evidence="1" id="KW-0051">Antiviral defense</keyword>
<dbReference type="InterPro" id="IPR013422">
    <property type="entry name" value="CRISPR-assoc_prot_Cas5_N"/>
</dbReference>
<name>A0A286FZN5_9BACT</name>
<protein>
    <submittedName>
        <fullName evidence="2">CRISPR-associated protein, Cas5 family</fullName>
    </submittedName>
</protein>